<keyword evidence="2" id="KW-1185">Reference proteome</keyword>
<dbReference type="HOGENOM" id="CLU_3015805_0_0_1"/>
<evidence type="ECO:0000313" key="2">
    <source>
        <dbReference type="Proteomes" id="UP000054485"/>
    </source>
</evidence>
<name>A0A0D0AZ74_9AGAM</name>
<organism evidence="1 2">
    <name type="scientific">Suillus luteus UH-Slu-Lm8-n1</name>
    <dbReference type="NCBI Taxonomy" id="930992"/>
    <lineage>
        <taxon>Eukaryota</taxon>
        <taxon>Fungi</taxon>
        <taxon>Dikarya</taxon>
        <taxon>Basidiomycota</taxon>
        <taxon>Agaricomycotina</taxon>
        <taxon>Agaricomycetes</taxon>
        <taxon>Agaricomycetidae</taxon>
        <taxon>Boletales</taxon>
        <taxon>Suillineae</taxon>
        <taxon>Suillaceae</taxon>
        <taxon>Suillus</taxon>
    </lineage>
</organism>
<reference evidence="1 2" key="1">
    <citation type="submission" date="2014-04" db="EMBL/GenBank/DDBJ databases">
        <authorList>
            <consortium name="DOE Joint Genome Institute"/>
            <person name="Kuo A."/>
            <person name="Ruytinx J."/>
            <person name="Rineau F."/>
            <person name="Colpaert J."/>
            <person name="Kohler A."/>
            <person name="Nagy L.G."/>
            <person name="Floudas D."/>
            <person name="Copeland A."/>
            <person name="Barry K.W."/>
            <person name="Cichocki N."/>
            <person name="Veneault-Fourrey C."/>
            <person name="LaButti K."/>
            <person name="Lindquist E.A."/>
            <person name="Lipzen A."/>
            <person name="Lundell T."/>
            <person name="Morin E."/>
            <person name="Murat C."/>
            <person name="Sun H."/>
            <person name="Tunlid A."/>
            <person name="Henrissat B."/>
            <person name="Grigoriev I.V."/>
            <person name="Hibbett D.S."/>
            <person name="Martin F."/>
            <person name="Nordberg H.P."/>
            <person name="Cantor M.N."/>
            <person name="Hua S.X."/>
        </authorList>
    </citation>
    <scope>NUCLEOTIDE SEQUENCE [LARGE SCALE GENOMIC DNA]</scope>
    <source>
        <strain evidence="1 2">UH-Slu-Lm8-n1</strain>
    </source>
</reference>
<accession>A0A0D0AZ74</accession>
<evidence type="ECO:0000313" key="1">
    <source>
        <dbReference type="EMBL" id="KIK43044.1"/>
    </source>
</evidence>
<dbReference type="AlphaFoldDB" id="A0A0D0AZ74"/>
<dbReference type="Proteomes" id="UP000054485">
    <property type="component" value="Unassembled WGS sequence"/>
</dbReference>
<dbReference type="InParanoid" id="A0A0D0AZ74"/>
<proteinExistence type="predicted"/>
<sequence length="56" mass="6368">MYHLWTDSGFKPPCQTPSKLPQCRDKLHACRVIESPVIPLPHCHVTYCVSTMSGRD</sequence>
<reference evidence="2" key="2">
    <citation type="submission" date="2015-01" db="EMBL/GenBank/DDBJ databases">
        <title>Evolutionary Origins and Diversification of the Mycorrhizal Mutualists.</title>
        <authorList>
            <consortium name="DOE Joint Genome Institute"/>
            <consortium name="Mycorrhizal Genomics Consortium"/>
            <person name="Kohler A."/>
            <person name="Kuo A."/>
            <person name="Nagy L.G."/>
            <person name="Floudas D."/>
            <person name="Copeland A."/>
            <person name="Barry K.W."/>
            <person name="Cichocki N."/>
            <person name="Veneault-Fourrey C."/>
            <person name="LaButti K."/>
            <person name="Lindquist E.A."/>
            <person name="Lipzen A."/>
            <person name="Lundell T."/>
            <person name="Morin E."/>
            <person name="Murat C."/>
            <person name="Riley R."/>
            <person name="Ohm R."/>
            <person name="Sun H."/>
            <person name="Tunlid A."/>
            <person name="Henrissat B."/>
            <person name="Grigoriev I.V."/>
            <person name="Hibbett D.S."/>
            <person name="Martin F."/>
        </authorList>
    </citation>
    <scope>NUCLEOTIDE SEQUENCE [LARGE SCALE GENOMIC DNA]</scope>
    <source>
        <strain evidence="2">UH-Slu-Lm8-n1</strain>
    </source>
</reference>
<protein>
    <submittedName>
        <fullName evidence="1">Uncharacterized protein</fullName>
    </submittedName>
</protein>
<dbReference type="EMBL" id="KN835223">
    <property type="protein sequence ID" value="KIK43044.1"/>
    <property type="molecule type" value="Genomic_DNA"/>
</dbReference>
<gene>
    <name evidence="1" type="ORF">CY34DRAFT_804287</name>
</gene>